<sequence length="1047" mass="114909">MVMNTRMMWKQGRLIAMLLVPLLLSLQTWAQDNGQLRGVVMSDEGEKLQGTTVGLYSLTDSLIDTRSSDDQGVFHFTKLPRGVTYKVTVSMMGYQRSTQEITINATGTNSALIRLSPAAEGLDEVVVVGYGQVKKRDLTGAVSSISSEELQRTPVQRVDQMLQGRAAGVQVTSTTGAPGAGTTIRIRGSRSVSASNEPLYVIDGIVGAGDLNTINPADIASIDVLKDASAAAIYGSRASNGVIIITTKKGTPGRDKISFSATHGISNVPKLVDMMGAEDFVSFVNEAYIDEGQAPLYPDVDSILAITGPVGTNWQEEIFQTGAYTDFNLALAGGSNGFTYRISGNVVDQKGVVLNSSYRRYQTNVNLAKDIGTRLKIGLNMNIARYKREPSSRVDLGTTAGWKSSMLTLPPTMLPRNPDGSPASFNPIAYFGGGTVNTSLASAELITAHTTHNDLLGSVYAQYEILDGLTFRSSLGANISNSRYHDYVPSYMPSYVASGAEFGNASTDIGFKDYLLNENTLTYDKSFGEHHLNLLGGFTYQHSESNTLDVNGGGLTNDIIRWNDFASVPQEQRTIGSANSLNEQVSFIGRVQYNYANKYYLTVTNRYDGASNFAANKKWGYFPSSAIKWRIAEEEFFQDMALSENVLNDLSVRLSYGLSGNQGINNYQSLPTLSPRPNGYVFGGVPQLGYRQGNITNDDLTWETSTQLNAGLDFQLFNGRVDVTTNYYNMHTKNLLLTVQTPTQTGYANRLVNIGKTVSSGFEVGIRSDIINNKDFGWSTSLNFSTNDQEVTDLGPLVLVALDNTGYGATTNYLQEGVPIGANFGLEYAGVWHSQEEIDAELAKPLEDRTYVSISNFYKPGKQKYYDYQKDGELNIDDYHYLGTPNPPRFGGWGNTLRYKQLTLDAFLQFQHGSTMWNTMQYFTGVGLYLTNQMSYMKDRWTPENPDSDIPAVNSRDNIPSTYFLQNSSFLRLKSLTLNYDLSSAVFKQADRQLNVFLTGTNLFLLTDYNGYDPEVNSAGTSSTVRAKDNGAYPNSRTFAIGASLTF</sequence>
<evidence type="ECO:0000256" key="1">
    <source>
        <dbReference type="ARBA" id="ARBA00004571"/>
    </source>
</evidence>
<evidence type="ECO:0000313" key="13">
    <source>
        <dbReference type="EMBL" id="MBD1426997.1"/>
    </source>
</evidence>
<evidence type="ECO:0000256" key="8">
    <source>
        <dbReference type="PROSITE-ProRule" id="PRU01360"/>
    </source>
</evidence>
<keyword evidence="14" id="KW-1185">Reference proteome</keyword>
<evidence type="ECO:0000259" key="12">
    <source>
        <dbReference type="Pfam" id="PF07715"/>
    </source>
</evidence>
<dbReference type="Pfam" id="PF00593">
    <property type="entry name" value="TonB_dep_Rec_b-barrel"/>
    <property type="match status" value="1"/>
</dbReference>
<gene>
    <name evidence="13" type="ORF">H8B17_15550</name>
</gene>
<keyword evidence="3 8" id="KW-1134">Transmembrane beta strand</keyword>
<dbReference type="InterPro" id="IPR000531">
    <property type="entry name" value="Beta-barrel_TonB"/>
</dbReference>
<organism evidence="13 14">
    <name type="scientific">Sphingobacterium arenae</name>
    <dbReference type="NCBI Taxonomy" id="1280598"/>
    <lineage>
        <taxon>Bacteria</taxon>
        <taxon>Pseudomonadati</taxon>
        <taxon>Bacteroidota</taxon>
        <taxon>Sphingobacteriia</taxon>
        <taxon>Sphingobacteriales</taxon>
        <taxon>Sphingobacteriaceae</taxon>
        <taxon>Sphingobacterium</taxon>
    </lineage>
</organism>
<dbReference type="RefSeq" id="WP_190310136.1">
    <property type="nucleotide sequence ID" value="NZ_JACNYK010000004.1"/>
</dbReference>
<evidence type="ECO:0000313" key="14">
    <source>
        <dbReference type="Proteomes" id="UP000606494"/>
    </source>
</evidence>
<evidence type="ECO:0000256" key="6">
    <source>
        <dbReference type="ARBA" id="ARBA00023136"/>
    </source>
</evidence>
<dbReference type="SUPFAM" id="SSF56935">
    <property type="entry name" value="Porins"/>
    <property type="match status" value="1"/>
</dbReference>
<dbReference type="SUPFAM" id="SSF49464">
    <property type="entry name" value="Carboxypeptidase regulatory domain-like"/>
    <property type="match status" value="1"/>
</dbReference>
<evidence type="ECO:0000256" key="7">
    <source>
        <dbReference type="ARBA" id="ARBA00023237"/>
    </source>
</evidence>
<dbReference type="InterPro" id="IPR036942">
    <property type="entry name" value="Beta-barrel_TonB_sf"/>
</dbReference>
<reference evidence="13 14" key="1">
    <citation type="submission" date="2020-08" db="EMBL/GenBank/DDBJ databases">
        <title>Sphingobacterium sp. DN00404 isolated from aquaculture water.</title>
        <authorList>
            <person name="Zhang M."/>
        </authorList>
    </citation>
    <scope>NUCLEOTIDE SEQUENCE [LARGE SCALE GENOMIC DNA]</scope>
    <source>
        <strain evidence="13 14">KCTC 32294</strain>
    </source>
</reference>
<dbReference type="PROSITE" id="PS52016">
    <property type="entry name" value="TONB_DEPENDENT_REC_3"/>
    <property type="match status" value="1"/>
</dbReference>
<dbReference type="NCBIfam" id="TIGR04057">
    <property type="entry name" value="SusC_RagA_signa"/>
    <property type="match status" value="1"/>
</dbReference>
<keyword evidence="6 8" id="KW-0472">Membrane</keyword>
<protein>
    <submittedName>
        <fullName evidence="13">TonB-dependent receptor</fullName>
    </submittedName>
</protein>
<dbReference type="EMBL" id="JACNYK010000004">
    <property type="protein sequence ID" value="MBD1426997.1"/>
    <property type="molecule type" value="Genomic_DNA"/>
</dbReference>
<proteinExistence type="inferred from homology"/>
<evidence type="ECO:0000256" key="2">
    <source>
        <dbReference type="ARBA" id="ARBA00022448"/>
    </source>
</evidence>
<feature type="chain" id="PRO_5046422675" evidence="10">
    <location>
        <begin position="31"/>
        <end position="1047"/>
    </location>
</feature>
<dbReference type="InterPro" id="IPR039426">
    <property type="entry name" value="TonB-dep_rcpt-like"/>
</dbReference>
<evidence type="ECO:0000256" key="9">
    <source>
        <dbReference type="RuleBase" id="RU003357"/>
    </source>
</evidence>
<dbReference type="InterPro" id="IPR023996">
    <property type="entry name" value="TonB-dep_OMP_SusC/RagA"/>
</dbReference>
<evidence type="ECO:0000256" key="5">
    <source>
        <dbReference type="ARBA" id="ARBA00023077"/>
    </source>
</evidence>
<dbReference type="Gene3D" id="2.60.40.1120">
    <property type="entry name" value="Carboxypeptidase-like, regulatory domain"/>
    <property type="match status" value="1"/>
</dbReference>
<comment type="similarity">
    <text evidence="8 9">Belongs to the TonB-dependent receptor family.</text>
</comment>
<evidence type="ECO:0000256" key="10">
    <source>
        <dbReference type="SAM" id="SignalP"/>
    </source>
</evidence>
<feature type="signal peptide" evidence="10">
    <location>
        <begin position="1"/>
        <end position="30"/>
    </location>
</feature>
<dbReference type="Gene3D" id="2.170.130.10">
    <property type="entry name" value="TonB-dependent receptor, plug domain"/>
    <property type="match status" value="1"/>
</dbReference>
<keyword evidence="2 8" id="KW-0813">Transport</keyword>
<comment type="caution">
    <text evidence="13">The sequence shown here is derived from an EMBL/GenBank/DDBJ whole genome shotgun (WGS) entry which is preliminary data.</text>
</comment>
<dbReference type="InterPro" id="IPR023997">
    <property type="entry name" value="TonB-dep_OMP_SusC/RagA_CS"/>
</dbReference>
<dbReference type="Pfam" id="PF07715">
    <property type="entry name" value="Plug"/>
    <property type="match status" value="1"/>
</dbReference>
<keyword evidence="10" id="KW-0732">Signal</keyword>
<keyword evidence="13" id="KW-0675">Receptor</keyword>
<dbReference type="Pfam" id="PF13715">
    <property type="entry name" value="CarbopepD_reg_2"/>
    <property type="match status" value="1"/>
</dbReference>
<dbReference type="InterPro" id="IPR008969">
    <property type="entry name" value="CarboxyPept-like_regulatory"/>
</dbReference>
<dbReference type="Proteomes" id="UP000606494">
    <property type="component" value="Unassembled WGS sequence"/>
</dbReference>
<accession>A0ABR7Y6T6</accession>
<keyword evidence="4 8" id="KW-0812">Transmembrane</keyword>
<keyword evidence="7 8" id="KW-0998">Cell outer membrane</keyword>
<comment type="subcellular location">
    <subcellularLocation>
        <location evidence="1 8">Cell outer membrane</location>
        <topology evidence="1 8">Multi-pass membrane protein</topology>
    </subcellularLocation>
</comment>
<feature type="domain" description="TonB-dependent receptor-like beta-barrel" evidence="11">
    <location>
        <begin position="449"/>
        <end position="879"/>
    </location>
</feature>
<dbReference type="InterPro" id="IPR037066">
    <property type="entry name" value="Plug_dom_sf"/>
</dbReference>
<name>A0ABR7Y6T6_9SPHI</name>
<dbReference type="InterPro" id="IPR012910">
    <property type="entry name" value="Plug_dom"/>
</dbReference>
<evidence type="ECO:0000256" key="3">
    <source>
        <dbReference type="ARBA" id="ARBA00022452"/>
    </source>
</evidence>
<evidence type="ECO:0000256" key="4">
    <source>
        <dbReference type="ARBA" id="ARBA00022692"/>
    </source>
</evidence>
<dbReference type="NCBIfam" id="TIGR04056">
    <property type="entry name" value="OMP_RagA_SusC"/>
    <property type="match status" value="1"/>
</dbReference>
<evidence type="ECO:0000259" key="11">
    <source>
        <dbReference type="Pfam" id="PF00593"/>
    </source>
</evidence>
<dbReference type="Gene3D" id="2.40.170.20">
    <property type="entry name" value="TonB-dependent receptor, beta-barrel domain"/>
    <property type="match status" value="1"/>
</dbReference>
<keyword evidence="5 9" id="KW-0798">TonB box</keyword>
<feature type="domain" description="TonB-dependent receptor plug" evidence="12">
    <location>
        <begin position="134"/>
        <end position="242"/>
    </location>
</feature>